<sequence length="256" mass="30008">MDITSELTIVIPVRVDSYERKENLDMVLLSLLEMTEASIIILEADMEKRYFFDEWKERVKFIFIHDKNIVFHRTHYLNKLIQMSGTDIVGVWDADVILHPSQIKEGTTVVKNGTTLCYPYDGRFLFLDIEQSNNVRNNILSFSYDKNKESMTVPVWGRPSVGGVFIINKQRYLQAGGENENIYGWGPEDVERVKRMEILEEPVERVSGPLFHLYHPRGINSTFGHDERDRNNLKELIKVCKMNTEELRKYIKTWKS</sequence>
<gene>
    <name evidence="3" type="ordered locus">BFO_0114</name>
</gene>
<protein>
    <recommendedName>
        <fullName evidence="2">Galactosyltransferase C-terminal domain-containing protein</fullName>
    </recommendedName>
</protein>
<dbReference type="Proteomes" id="UP000005436">
    <property type="component" value="Chromosome"/>
</dbReference>
<dbReference type="RefSeq" id="WP_014223590.1">
    <property type="nucleotide sequence ID" value="NC_016610.1"/>
</dbReference>
<dbReference type="PATRIC" id="fig|203275.8.peg.98"/>
<keyword evidence="4" id="KW-1185">Reference proteome</keyword>
<proteinExistence type="predicted"/>
<dbReference type="InterPro" id="IPR029044">
    <property type="entry name" value="Nucleotide-diphossugar_trans"/>
</dbReference>
<evidence type="ECO:0000259" key="2">
    <source>
        <dbReference type="Pfam" id="PF02709"/>
    </source>
</evidence>
<evidence type="ECO:0000313" key="3">
    <source>
        <dbReference type="EMBL" id="AEW22665.1"/>
    </source>
</evidence>
<dbReference type="HOGENOM" id="CLU_1096911_0_0_10"/>
<dbReference type="GeneID" id="34757542"/>
<dbReference type="GO" id="GO:0016740">
    <property type="term" value="F:transferase activity"/>
    <property type="evidence" value="ECO:0007669"/>
    <property type="project" value="UniProtKB-KW"/>
</dbReference>
<dbReference type="eggNOG" id="COG1215">
    <property type="taxonomic scope" value="Bacteria"/>
</dbReference>
<dbReference type="EMBL" id="CP003191">
    <property type="protein sequence ID" value="AEW22665.1"/>
    <property type="molecule type" value="Genomic_DNA"/>
</dbReference>
<dbReference type="KEGG" id="tfo:BFO_0114"/>
<evidence type="ECO:0000256" key="1">
    <source>
        <dbReference type="ARBA" id="ARBA00022679"/>
    </source>
</evidence>
<dbReference type="SUPFAM" id="SSF53448">
    <property type="entry name" value="Nucleotide-diphospho-sugar transferases"/>
    <property type="match status" value="1"/>
</dbReference>
<organism evidence="3 4">
    <name type="scientific">Tannerella forsythia (strain ATCC 43037 / JCM 10827 / CCUG 21028 A / KCTC 5666 / FDC 338)</name>
    <name type="common">Bacteroides forsythus</name>
    <dbReference type="NCBI Taxonomy" id="203275"/>
    <lineage>
        <taxon>Bacteria</taxon>
        <taxon>Pseudomonadati</taxon>
        <taxon>Bacteroidota</taxon>
        <taxon>Bacteroidia</taxon>
        <taxon>Bacteroidales</taxon>
        <taxon>Tannerellaceae</taxon>
        <taxon>Tannerella</taxon>
    </lineage>
</organism>
<feature type="domain" description="Galactosyltransferase C-terminal" evidence="2">
    <location>
        <begin position="153"/>
        <end position="215"/>
    </location>
</feature>
<accession>G8UHM9</accession>
<evidence type="ECO:0000313" key="4">
    <source>
        <dbReference type="Proteomes" id="UP000005436"/>
    </source>
</evidence>
<dbReference type="AlphaFoldDB" id="G8UHM9"/>
<keyword evidence="1" id="KW-0808">Transferase</keyword>
<dbReference type="CDD" id="cd00761">
    <property type="entry name" value="Glyco_tranf_GTA_type"/>
    <property type="match status" value="1"/>
</dbReference>
<dbReference type="InterPro" id="IPR027791">
    <property type="entry name" value="Galactosyl_T_C"/>
</dbReference>
<reference evidence="4" key="1">
    <citation type="submission" date="2011-12" db="EMBL/GenBank/DDBJ databases">
        <title>Complete sequence of Tannerella forsythia ATCC 43037.</title>
        <authorList>
            <person name="Dewhirst F."/>
            <person name="Tanner A."/>
            <person name="Izard J."/>
            <person name="Brinkac L."/>
            <person name="Durkin A.S."/>
            <person name="Hostetler J."/>
            <person name="Shetty J."/>
            <person name="Torralba M."/>
            <person name="Gill S."/>
            <person name="Nelson K."/>
        </authorList>
    </citation>
    <scope>NUCLEOTIDE SEQUENCE [LARGE SCALE GENOMIC DNA]</scope>
    <source>
        <strain evidence="4">ATCC 43037 / JCM 10827 / CCUG 33226 / KCTC 5666 / FDC 338</strain>
    </source>
</reference>
<name>G8UHM9_TANFA</name>
<dbReference type="Pfam" id="PF02709">
    <property type="entry name" value="Glyco_transf_7C"/>
    <property type="match status" value="1"/>
</dbReference>
<dbReference type="Gene3D" id="3.90.550.10">
    <property type="entry name" value="Spore Coat Polysaccharide Biosynthesis Protein SpsA, Chain A"/>
    <property type="match status" value="1"/>
</dbReference>
<dbReference type="STRING" id="203275.BFO_0114"/>